<dbReference type="CDD" id="cd00293">
    <property type="entry name" value="USP-like"/>
    <property type="match status" value="1"/>
</dbReference>
<sequence length="283" mass="31350">MKYKKILFPIGAGDDATSIIYGALQVAKWLKVHIEVLSCQIDPSIVYNMKMTLRGGVLFEEFLKSAKADLEEEHMKNKNAFIKMCKELDIEVSDNAINGKASANFIIKDGKRSVVVERESKFYDLIVAAVPITGKITGTFESAVMKSGKDCIVIPRNLTKFEPKNILVSWTSTPNSARALTNSLDLLKKADRIHCITAKKSFNEDNGHAINKLEDYLKMHDINATCEVINTYSIPGKALAKVASDGNFDLVVAGRQGENGLREMVLGGTSKFFLEHTKVPIFM</sequence>
<reference evidence="3" key="1">
    <citation type="submission" date="2016-09" db="EMBL/GenBank/DDBJ databases">
        <title>Comparative genomics of the Campylobacter concisus group.</title>
        <authorList>
            <person name="Miller W.G."/>
            <person name="Yee E."/>
            <person name="Chapman M.H."/>
            <person name="Huynh S."/>
            <person name="Bono J.L."/>
            <person name="On S.L.W."/>
            <person name="StLeger J."/>
            <person name="Foster G."/>
            <person name="Parker C.T."/>
        </authorList>
    </citation>
    <scope>NUCLEOTIDE SEQUENCE [LARGE SCALE GENOMIC DNA]</scope>
    <source>
        <strain evidence="3">RM18021</strain>
    </source>
</reference>
<dbReference type="PRINTS" id="PR01438">
    <property type="entry name" value="UNVRSLSTRESS"/>
</dbReference>
<keyword evidence="3" id="KW-1185">Reference proteome</keyword>
<evidence type="ECO:0000313" key="2">
    <source>
        <dbReference type="EMBL" id="AQW88073.1"/>
    </source>
</evidence>
<dbReference type="Gene3D" id="3.40.50.12370">
    <property type="match status" value="1"/>
</dbReference>
<dbReference type="EMBL" id="CP017258">
    <property type="protein sequence ID" value="AQW88073.1"/>
    <property type="molecule type" value="Genomic_DNA"/>
</dbReference>
<comment type="similarity">
    <text evidence="1">Belongs to the universal stress protein A family.</text>
</comment>
<proteinExistence type="inferred from homology"/>
<dbReference type="PANTHER" id="PTHR46268">
    <property type="entry name" value="STRESS RESPONSE PROTEIN NHAX"/>
    <property type="match status" value="1"/>
</dbReference>
<accession>A0A1S6U8M7</accession>
<dbReference type="InterPro" id="IPR006016">
    <property type="entry name" value="UspA"/>
</dbReference>
<dbReference type="Pfam" id="PF00582">
    <property type="entry name" value="Usp"/>
    <property type="match status" value="1"/>
</dbReference>
<dbReference type="RefSeq" id="WP_078424667.1">
    <property type="nucleotide sequence ID" value="NZ_CP017258.1"/>
</dbReference>
<dbReference type="Proteomes" id="UP000190868">
    <property type="component" value="Chromosome"/>
</dbReference>
<evidence type="ECO:0000256" key="1">
    <source>
        <dbReference type="ARBA" id="ARBA00008791"/>
    </source>
</evidence>
<dbReference type="SUPFAM" id="SSF52402">
    <property type="entry name" value="Adenine nucleotide alpha hydrolases-like"/>
    <property type="match status" value="2"/>
</dbReference>
<dbReference type="InterPro" id="IPR006015">
    <property type="entry name" value="Universal_stress_UspA"/>
</dbReference>
<name>A0A1S6U8M7_9BACT</name>
<organism evidence="2 3">
    <name type="scientific">Campylobacter pinnipediorum subsp. caledonicus</name>
    <dbReference type="NCBI Taxonomy" id="1874362"/>
    <lineage>
        <taxon>Bacteria</taxon>
        <taxon>Pseudomonadati</taxon>
        <taxon>Campylobacterota</taxon>
        <taxon>Epsilonproteobacteria</taxon>
        <taxon>Campylobacterales</taxon>
        <taxon>Campylobacteraceae</taxon>
        <taxon>Campylobacter</taxon>
    </lineage>
</organism>
<protein>
    <submittedName>
        <fullName evidence="2">Putative universal stress protein UspA</fullName>
    </submittedName>
</protein>
<evidence type="ECO:0000313" key="3">
    <source>
        <dbReference type="Proteomes" id="UP000190868"/>
    </source>
</evidence>
<gene>
    <name evidence="2" type="ORF">CPIN18021_1279</name>
</gene>
<dbReference type="AlphaFoldDB" id="A0A1S6U8M7"/>
<dbReference type="PANTHER" id="PTHR46268:SF15">
    <property type="entry name" value="UNIVERSAL STRESS PROTEIN HP_0031"/>
    <property type="match status" value="1"/>
</dbReference>